<dbReference type="Pfam" id="PF24385">
    <property type="entry name" value="DSRM_DHX29"/>
    <property type="match status" value="1"/>
</dbReference>
<evidence type="ECO:0000256" key="2">
    <source>
        <dbReference type="ARBA" id="ARBA00022801"/>
    </source>
</evidence>
<comment type="caution">
    <text evidence="7">The sequence shown here is derived from an EMBL/GenBank/DDBJ whole genome shotgun (WGS) entry which is preliminary data.</text>
</comment>
<keyword evidence="3" id="KW-0067">ATP-binding</keyword>
<dbReference type="InterPro" id="IPR002464">
    <property type="entry name" value="DNA/RNA_helicase_DEAH_CS"/>
</dbReference>
<feature type="compositionally biased region" description="Polar residues" evidence="5">
    <location>
        <begin position="14"/>
        <end position="24"/>
    </location>
</feature>
<dbReference type="InterPro" id="IPR014001">
    <property type="entry name" value="Helicase_ATP-bd"/>
</dbReference>
<evidence type="ECO:0000313" key="7">
    <source>
        <dbReference type="EMBL" id="GAX15663.1"/>
    </source>
</evidence>
<feature type="region of interest" description="Disordered" evidence="5">
    <location>
        <begin position="905"/>
        <end position="929"/>
    </location>
</feature>
<dbReference type="Gene3D" id="3.40.50.300">
    <property type="entry name" value="P-loop containing nucleotide triphosphate hydrolases"/>
    <property type="match status" value="2"/>
</dbReference>
<dbReference type="SUPFAM" id="SSF54768">
    <property type="entry name" value="dsRNA-binding domain-like"/>
    <property type="match status" value="1"/>
</dbReference>
<keyword evidence="3" id="KW-0547">Nucleotide-binding</keyword>
<dbReference type="PANTHER" id="PTHR18934">
    <property type="entry name" value="ATP-DEPENDENT RNA HELICASE"/>
    <property type="match status" value="1"/>
</dbReference>
<name>A0A1Z5JNQ2_FISSO</name>
<reference evidence="7 8" key="1">
    <citation type="journal article" date="2015" name="Plant Cell">
        <title>Oil accumulation by the oleaginous diatom Fistulifera solaris as revealed by the genome and transcriptome.</title>
        <authorList>
            <person name="Tanaka T."/>
            <person name="Maeda Y."/>
            <person name="Veluchamy A."/>
            <person name="Tanaka M."/>
            <person name="Abida H."/>
            <person name="Marechal E."/>
            <person name="Bowler C."/>
            <person name="Muto M."/>
            <person name="Sunaga Y."/>
            <person name="Tanaka M."/>
            <person name="Yoshino T."/>
            <person name="Taniguchi T."/>
            <person name="Fukuda Y."/>
            <person name="Nemoto M."/>
            <person name="Matsumoto M."/>
            <person name="Wong P.S."/>
            <person name="Aburatani S."/>
            <person name="Fujibuchi W."/>
        </authorList>
    </citation>
    <scope>NUCLEOTIDE SEQUENCE [LARGE SCALE GENOMIC DNA]</scope>
    <source>
        <strain evidence="7 8">JPCC DA0580</strain>
    </source>
</reference>
<dbReference type="InParanoid" id="A0A1Z5JNQ2"/>
<organism evidence="7 8">
    <name type="scientific">Fistulifera solaris</name>
    <name type="common">Oleaginous diatom</name>
    <dbReference type="NCBI Taxonomy" id="1519565"/>
    <lineage>
        <taxon>Eukaryota</taxon>
        <taxon>Sar</taxon>
        <taxon>Stramenopiles</taxon>
        <taxon>Ochrophyta</taxon>
        <taxon>Bacillariophyta</taxon>
        <taxon>Bacillariophyceae</taxon>
        <taxon>Bacillariophycidae</taxon>
        <taxon>Naviculales</taxon>
        <taxon>Naviculaceae</taxon>
        <taxon>Fistulifera</taxon>
    </lineage>
</organism>
<dbReference type="Proteomes" id="UP000198406">
    <property type="component" value="Unassembled WGS sequence"/>
</dbReference>
<dbReference type="GO" id="GO:0016787">
    <property type="term" value="F:hydrolase activity"/>
    <property type="evidence" value="ECO:0007669"/>
    <property type="project" value="UniProtKB-KW"/>
</dbReference>
<dbReference type="Pfam" id="PF00270">
    <property type="entry name" value="DEAD"/>
    <property type="match status" value="1"/>
</dbReference>
<evidence type="ECO:0000256" key="1">
    <source>
        <dbReference type="ARBA" id="ARBA00012552"/>
    </source>
</evidence>
<sequence>MARKKAKAKGSDTRGYNQQNNSHQLPPKRNTPSHEAKSSYDVSKTRTCTLRLTEAMETELREFLGEFPLPQTTALPSDRFGKRLTNIYDRLIDLGFAFQDIQQAVSQLRYHITLELALDWLCWHVDVLPPRFTDERLDVSTNSSLVWVEPMTKAVRTSENKSTVERDFDTTVEFAKPGTLYQKFQGGDQCDEKDTAMSDAQKQWLLSQYQYEEEEDGEKEDDHDLSMSLDDSSPGTILREDDELNRDRLRLKQLKVELEPLESQLNDEASCYIMSKHELKAMHSRVKPLKGQIKVLEEKIAGRERKLELQSPVHEPLVDGDNEEDNFLDIFSMSNEDTNSNVDKAMSSQVKKDDGDEIPLTIPKDSVPKSWTGMKPKALLEDYCRRHKLPQPSFQRTTKTSCTLRLKGSTGEAEVGVIYQNGPTLDDAQHFAATKALFQLDSKANIQHLLPPFHRQVWSEWRSTAKLMEDRIKIDEGAKRKNEIDQLLNLLSNDDEVGRQNNKVEHGLEDMMDINDQAEYLWKEVKELNLSSSARLSQESIQLKNEFETMVKSEQYRRHLELREKLPVYGFRDSIIEAIDNNPVTIISAETGAGKTTQVPQFLLSTALLQGKGGLTSIICTQPRRVAATSVAERVAEEVGERSVGGLVGYQIRMESSKSSRTKLLFCTTGVILRRLIEDPILNGVSHVVVDEVHERQWQIDVLLMSLKTLMQGRRPDLKVVLMSATLDSGLFSSYFWSAPVLSVPGRTFPVKNYFLEDLLEKTGHIIEEDSRYAHRSFVRMDKVDLQITERGGRKRRDVAYLQSQTDAEVSKEFMGYSMSTRRSMDRVDETILNYDLIEDVLELLFSHSNTFTTTDNVEVKNGAVLIFLPGLREIRTLMDRLSGRTIFRNNDKLEVIPLHSSLSSKDQRRAFKPANKGTRNSARPTDWNAKARNDMVFEGKY</sequence>
<proteinExistence type="predicted"/>
<feature type="region of interest" description="Disordered" evidence="5">
    <location>
        <begin position="1"/>
        <end position="42"/>
    </location>
</feature>
<feature type="region of interest" description="Disordered" evidence="5">
    <location>
        <begin position="348"/>
        <end position="367"/>
    </location>
</feature>
<dbReference type="CDD" id="cd00048">
    <property type="entry name" value="DSRM_SF"/>
    <property type="match status" value="1"/>
</dbReference>
<dbReference type="FunFam" id="3.40.50.300:FF:000500">
    <property type="entry name" value="ATP-dependent RNA helicase DHX29"/>
    <property type="match status" value="1"/>
</dbReference>
<dbReference type="CDD" id="cd17917">
    <property type="entry name" value="DEXHc_RHA-like"/>
    <property type="match status" value="1"/>
</dbReference>
<dbReference type="GO" id="GO:0003723">
    <property type="term" value="F:RNA binding"/>
    <property type="evidence" value="ECO:0007669"/>
    <property type="project" value="TreeGrafter"/>
</dbReference>
<dbReference type="GO" id="GO:0003724">
    <property type="term" value="F:RNA helicase activity"/>
    <property type="evidence" value="ECO:0007669"/>
    <property type="project" value="UniProtKB-EC"/>
</dbReference>
<gene>
    <name evidence="7" type="ORF">FisN_3Hh136</name>
</gene>
<dbReference type="InterPro" id="IPR011545">
    <property type="entry name" value="DEAD/DEAH_box_helicase_dom"/>
</dbReference>
<dbReference type="PROSITE" id="PS51192">
    <property type="entry name" value="HELICASE_ATP_BIND_1"/>
    <property type="match status" value="1"/>
</dbReference>
<dbReference type="AlphaFoldDB" id="A0A1Z5JNQ2"/>
<protein>
    <recommendedName>
        <fullName evidence="1">RNA helicase</fullName>
        <ecNumber evidence="1">3.6.4.13</ecNumber>
    </recommendedName>
</protein>
<dbReference type="InterPro" id="IPR056890">
    <property type="entry name" value="UBA_DHX29-like"/>
</dbReference>
<dbReference type="PANTHER" id="PTHR18934:SF145">
    <property type="entry name" value="ATP-DEPENDENT RNA HELICASE DHX57-RELATED"/>
    <property type="match status" value="1"/>
</dbReference>
<dbReference type="InterPro" id="IPR027417">
    <property type="entry name" value="P-loop_NTPase"/>
</dbReference>
<dbReference type="Pfam" id="PF24899">
    <property type="entry name" value="UBA_DHX29"/>
    <property type="match status" value="1"/>
</dbReference>
<evidence type="ECO:0000259" key="6">
    <source>
        <dbReference type="PROSITE" id="PS51192"/>
    </source>
</evidence>
<dbReference type="EC" id="3.6.4.13" evidence="1"/>
<keyword evidence="2" id="KW-0378">Hydrolase</keyword>
<dbReference type="PROSITE" id="PS00690">
    <property type="entry name" value="DEAH_ATP_HELICASE"/>
    <property type="match status" value="1"/>
</dbReference>
<keyword evidence="8" id="KW-1185">Reference proteome</keyword>
<feature type="region of interest" description="Disordered" evidence="5">
    <location>
        <begin position="211"/>
        <end position="238"/>
    </location>
</feature>
<evidence type="ECO:0000256" key="5">
    <source>
        <dbReference type="SAM" id="MobiDB-lite"/>
    </source>
</evidence>
<evidence type="ECO:0000256" key="4">
    <source>
        <dbReference type="ARBA" id="ARBA00047984"/>
    </source>
</evidence>
<comment type="catalytic activity">
    <reaction evidence="4">
        <text>ATP + H2O = ADP + phosphate + H(+)</text>
        <dbReference type="Rhea" id="RHEA:13065"/>
        <dbReference type="ChEBI" id="CHEBI:15377"/>
        <dbReference type="ChEBI" id="CHEBI:15378"/>
        <dbReference type="ChEBI" id="CHEBI:30616"/>
        <dbReference type="ChEBI" id="CHEBI:43474"/>
        <dbReference type="ChEBI" id="CHEBI:456216"/>
        <dbReference type="EC" id="3.6.4.13"/>
    </reaction>
</comment>
<dbReference type="OrthoDB" id="5600252at2759"/>
<keyword evidence="3" id="KW-0347">Helicase</keyword>
<dbReference type="InterPro" id="IPR056328">
    <property type="entry name" value="DSRM_DHX29"/>
</dbReference>
<evidence type="ECO:0000256" key="3">
    <source>
        <dbReference type="ARBA" id="ARBA00022806"/>
    </source>
</evidence>
<evidence type="ECO:0000313" key="8">
    <source>
        <dbReference type="Proteomes" id="UP000198406"/>
    </source>
</evidence>
<dbReference type="GO" id="GO:0005524">
    <property type="term" value="F:ATP binding"/>
    <property type="evidence" value="ECO:0007669"/>
    <property type="project" value="InterPro"/>
</dbReference>
<accession>A0A1Z5JNQ2</accession>
<dbReference type="SMART" id="SM00487">
    <property type="entry name" value="DEXDc"/>
    <property type="match status" value="1"/>
</dbReference>
<feature type="domain" description="Helicase ATP-binding" evidence="6">
    <location>
        <begin position="576"/>
        <end position="745"/>
    </location>
</feature>
<dbReference type="EMBL" id="BDSP01000095">
    <property type="protein sequence ID" value="GAX15663.1"/>
    <property type="molecule type" value="Genomic_DNA"/>
</dbReference>
<dbReference type="SUPFAM" id="SSF52540">
    <property type="entry name" value="P-loop containing nucleoside triphosphate hydrolases"/>
    <property type="match status" value="1"/>
</dbReference>